<dbReference type="RefSeq" id="WP_154473982.1">
    <property type="nucleotide sequence ID" value="NZ_VUMD01000030.1"/>
</dbReference>
<comment type="caution">
    <text evidence="1">The sequence shown here is derived from an EMBL/GenBank/DDBJ whole genome shotgun (WGS) entry which is preliminary data.</text>
</comment>
<protein>
    <submittedName>
        <fullName evidence="1">Uncharacterized protein</fullName>
    </submittedName>
</protein>
<evidence type="ECO:0000313" key="1">
    <source>
        <dbReference type="EMBL" id="MSS38594.1"/>
    </source>
</evidence>
<keyword evidence="2" id="KW-1185">Reference proteome</keyword>
<evidence type="ECO:0000313" key="2">
    <source>
        <dbReference type="Proteomes" id="UP000429958"/>
    </source>
</evidence>
<dbReference type="EMBL" id="VUMD01000030">
    <property type="protein sequence ID" value="MSS38594.1"/>
    <property type="molecule type" value="Genomic_DNA"/>
</dbReference>
<proteinExistence type="predicted"/>
<dbReference type="Proteomes" id="UP000429958">
    <property type="component" value="Unassembled WGS sequence"/>
</dbReference>
<organism evidence="1 2">
    <name type="scientific">Clostridium porci</name>
    <dbReference type="NCBI Taxonomy" id="2605778"/>
    <lineage>
        <taxon>Bacteria</taxon>
        <taxon>Bacillati</taxon>
        <taxon>Bacillota</taxon>
        <taxon>Clostridia</taxon>
        <taxon>Eubacteriales</taxon>
        <taxon>Clostridiaceae</taxon>
        <taxon>Clostridium</taxon>
    </lineage>
</organism>
<gene>
    <name evidence="1" type="ORF">FYJ39_19290</name>
</gene>
<dbReference type="AlphaFoldDB" id="A0A7X2NPH4"/>
<name>A0A7X2NPH4_9CLOT</name>
<accession>A0A7X2NPH4</accession>
<sequence>MYGIKVSYSWGDQEDGLYGDYKTKEEAYKGMCELACKEAYVQNEEFAEDRTCSIEFDAYHKKSICITHTITASATTESKERERKERETICQTCVQQRSPFDVMTGNYLNGSMKKLKS</sequence>
<reference evidence="1 2" key="1">
    <citation type="submission" date="2019-08" db="EMBL/GenBank/DDBJ databases">
        <title>In-depth cultivation of the pig gut microbiome towards novel bacterial diversity and tailored functional studies.</title>
        <authorList>
            <person name="Wylensek D."/>
            <person name="Hitch T.C.A."/>
            <person name="Clavel T."/>
        </authorList>
    </citation>
    <scope>NUCLEOTIDE SEQUENCE [LARGE SCALE GENOMIC DNA]</scope>
    <source>
        <strain evidence="1 2">WCA-389-WT-23D1</strain>
    </source>
</reference>